<feature type="compositionally biased region" description="Basic residues" evidence="11">
    <location>
        <begin position="601"/>
        <end position="611"/>
    </location>
</feature>
<evidence type="ECO:0000256" key="2">
    <source>
        <dbReference type="ARBA" id="ARBA00022679"/>
    </source>
</evidence>
<keyword evidence="5 10" id="KW-0472">Membrane</keyword>
<evidence type="ECO:0000256" key="1">
    <source>
        <dbReference type="ARBA" id="ARBA00004141"/>
    </source>
</evidence>
<dbReference type="GO" id="GO:0019706">
    <property type="term" value="F:protein-cysteine S-palmitoyltransferase activity"/>
    <property type="evidence" value="ECO:0007669"/>
    <property type="project" value="UniProtKB-EC"/>
</dbReference>
<dbReference type="OrthoDB" id="302728at2759"/>
<dbReference type="EMBL" id="NAJQ01001688">
    <property type="protein sequence ID" value="TKA54538.1"/>
    <property type="molecule type" value="Genomic_DNA"/>
</dbReference>
<evidence type="ECO:0000256" key="6">
    <source>
        <dbReference type="ARBA" id="ARBA00023139"/>
    </source>
</evidence>
<feature type="transmembrane region" description="Helical" evidence="10">
    <location>
        <begin position="255"/>
        <end position="280"/>
    </location>
</feature>
<feature type="domain" description="Palmitoyltransferase DHHC" evidence="12">
    <location>
        <begin position="165"/>
        <end position="291"/>
    </location>
</feature>
<evidence type="ECO:0000313" key="14">
    <source>
        <dbReference type="Proteomes" id="UP000309340"/>
    </source>
</evidence>
<feature type="transmembrane region" description="Helical" evidence="10">
    <location>
        <begin position="213"/>
        <end position="235"/>
    </location>
</feature>
<comment type="domain">
    <text evidence="10">The DHHC domain is required for palmitoyltransferase activity.</text>
</comment>
<proteinExistence type="inferred from homology"/>
<feature type="compositionally biased region" description="Basic and acidic residues" evidence="11">
    <location>
        <begin position="452"/>
        <end position="466"/>
    </location>
</feature>
<evidence type="ECO:0000256" key="10">
    <source>
        <dbReference type="RuleBase" id="RU079119"/>
    </source>
</evidence>
<name>A0A4U0VXQ6_9PEZI</name>
<feature type="compositionally biased region" description="Polar residues" evidence="11">
    <location>
        <begin position="344"/>
        <end position="368"/>
    </location>
</feature>
<comment type="subcellular location">
    <subcellularLocation>
        <location evidence="1">Membrane</location>
        <topology evidence="1">Multi-pass membrane protein</topology>
    </subcellularLocation>
</comment>
<feature type="compositionally biased region" description="Acidic residues" evidence="11">
    <location>
        <begin position="556"/>
        <end position="566"/>
    </location>
</feature>
<keyword evidence="8 10" id="KW-0012">Acyltransferase</keyword>
<feature type="region of interest" description="Disordered" evidence="11">
    <location>
        <begin position="334"/>
        <end position="385"/>
    </location>
</feature>
<keyword evidence="7" id="KW-0449">Lipoprotein</keyword>
<keyword evidence="6" id="KW-0564">Palmitate</keyword>
<feature type="region of interest" description="Disordered" evidence="11">
    <location>
        <begin position="110"/>
        <end position="152"/>
    </location>
</feature>
<dbReference type="GO" id="GO:0016020">
    <property type="term" value="C:membrane"/>
    <property type="evidence" value="ECO:0007669"/>
    <property type="project" value="UniProtKB-SubCell"/>
</dbReference>
<feature type="compositionally biased region" description="Low complexity" evidence="11">
    <location>
        <begin position="1"/>
        <end position="13"/>
    </location>
</feature>
<evidence type="ECO:0000256" key="7">
    <source>
        <dbReference type="ARBA" id="ARBA00023288"/>
    </source>
</evidence>
<sequence>MSTFDSLSATLARPSPPSSPRRLRTPKHWARRLERCCCRTFAYFPLLFVYGLTTWAVWVEVNVSFFGTSISDNSVVNRAGVWSWLKAVLGVVLWGLANGSYSIAVFTSPGSPVDERRDASHRSGRKGVRGGGYEGLPTYEDEEQEDGDNMGIPHGMTMVTAKSTGQPRYCKKCRTLKPDRSHHCSSCGQCVLKMDHHCPWLATCVGLRNYKPFLLFLIYTSLFCWVCFGVSASWVWAEIVDDTQMQEGLRVVNTILLAVLGGIIGLVLSGFTGWHIYLAVTGQTTIESLEKTRYLSPLRKNLETQQSQRNYVGEDSSPGLTDQLKEIHANALPGVLRPEEGEDSSANPSRSTTPFAPAQPQTSYTPSGSPAKASLNRSYASLEQQREQDRYTAYLDEVDSEKLPNAFDQGWKRNLLHVFGERPLFWGLPICNTSGDGWQWEVSSKWTAAHEDLARQRTQRQQEEARWNGGGSGGDGATPDSHPPAFEPPRRDLRWTPGQGFVNQARDAPTPPQISRGQMMSPTRRTNGHSHPSPAAESSDMQMQPLDRRKAGVDSSDADSYDTSSDEDVKRMYSHAQIQGTGNWNDVPDDFLAPRKDRGARSRSRGRWKGD</sequence>
<dbReference type="STRING" id="329884.A0A4U0VXQ6"/>
<protein>
    <recommendedName>
        <fullName evidence="10">Palmitoyltransferase</fullName>
        <ecNumber evidence="10">2.3.1.225</ecNumber>
    </recommendedName>
</protein>
<gene>
    <name evidence="13" type="ORF">B0A55_13009</name>
</gene>
<keyword evidence="14" id="KW-1185">Reference proteome</keyword>
<feature type="compositionally biased region" description="Polar residues" evidence="11">
    <location>
        <begin position="513"/>
        <end position="525"/>
    </location>
</feature>
<evidence type="ECO:0000256" key="9">
    <source>
        <dbReference type="ARBA" id="ARBA00048048"/>
    </source>
</evidence>
<dbReference type="PROSITE" id="PS50216">
    <property type="entry name" value="DHHC"/>
    <property type="match status" value="1"/>
</dbReference>
<evidence type="ECO:0000256" key="3">
    <source>
        <dbReference type="ARBA" id="ARBA00022692"/>
    </source>
</evidence>
<keyword evidence="4 10" id="KW-1133">Transmembrane helix</keyword>
<evidence type="ECO:0000256" key="5">
    <source>
        <dbReference type="ARBA" id="ARBA00023136"/>
    </source>
</evidence>
<evidence type="ECO:0000259" key="12">
    <source>
        <dbReference type="Pfam" id="PF01529"/>
    </source>
</evidence>
<feature type="compositionally biased region" description="Acidic residues" evidence="11">
    <location>
        <begin position="139"/>
        <end position="148"/>
    </location>
</feature>
<dbReference type="InterPro" id="IPR001594">
    <property type="entry name" value="Palmitoyltrfase_DHHC"/>
</dbReference>
<dbReference type="Pfam" id="PF01529">
    <property type="entry name" value="DHHC"/>
    <property type="match status" value="1"/>
</dbReference>
<dbReference type="AlphaFoldDB" id="A0A4U0VXQ6"/>
<comment type="similarity">
    <text evidence="10">Belongs to the DHHC palmitoyltransferase family.</text>
</comment>
<dbReference type="PANTHER" id="PTHR12246">
    <property type="entry name" value="PALMITOYLTRANSFERASE ZDHHC16"/>
    <property type="match status" value="1"/>
</dbReference>
<evidence type="ECO:0000313" key="13">
    <source>
        <dbReference type="EMBL" id="TKA54538.1"/>
    </source>
</evidence>
<feature type="transmembrane region" description="Helical" evidence="10">
    <location>
        <begin position="79"/>
        <end position="97"/>
    </location>
</feature>
<dbReference type="InterPro" id="IPR039859">
    <property type="entry name" value="PFA4/ZDH16/20/ERF2-like"/>
</dbReference>
<evidence type="ECO:0000256" key="8">
    <source>
        <dbReference type="ARBA" id="ARBA00023315"/>
    </source>
</evidence>
<keyword evidence="2 10" id="KW-0808">Transferase</keyword>
<evidence type="ECO:0000256" key="11">
    <source>
        <dbReference type="SAM" id="MobiDB-lite"/>
    </source>
</evidence>
<feature type="transmembrane region" description="Helical" evidence="10">
    <location>
        <begin position="41"/>
        <end position="59"/>
    </location>
</feature>
<dbReference type="Proteomes" id="UP000309340">
    <property type="component" value="Unassembled WGS sequence"/>
</dbReference>
<feature type="region of interest" description="Disordered" evidence="11">
    <location>
        <begin position="1"/>
        <end position="24"/>
    </location>
</feature>
<reference evidence="13 14" key="1">
    <citation type="submission" date="2017-03" db="EMBL/GenBank/DDBJ databases">
        <title>Genomes of endolithic fungi from Antarctica.</title>
        <authorList>
            <person name="Coleine C."/>
            <person name="Masonjones S."/>
            <person name="Stajich J.E."/>
        </authorList>
    </citation>
    <scope>NUCLEOTIDE SEQUENCE [LARGE SCALE GENOMIC DNA]</scope>
    <source>
        <strain evidence="13 14">CCFEE 5184</strain>
    </source>
</reference>
<comment type="caution">
    <text evidence="13">The sequence shown here is derived from an EMBL/GenBank/DDBJ whole genome shotgun (WGS) entry which is preliminary data.</text>
</comment>
<comment type="catalytic activity">
    <reaction evidence="9 10">
        <text>L-cysteinyl-[protein] + hexadecanoyl-CoA = S-hexadecanoyl-L-cysteinyl-[protein] + CoA</text>
        <dbReference type="Rhea" id="RHEA:36683"/>
        <dbReference type="Rhea" id="RHEA-COMP:10131"/>
        <dbReference type="Rhea" id="RHEA-COMP:11032"/>
        <dbReference type="ChEBI" id="CHEBI:29950"/>
        <dbReference type="ChEBI" id="CHEBI:57287"/>
        <dbReference type="ChEBI" id="CHEBI:57379"/>
        <dbReference type="ChEBI" id="CHEBI:74151"/>
        <dbReference type="EC" id="2.3.1.225"/>
    </reaction>
</comment>
<accession>A0A4U0VXQ6</accession>
<organism evidence="13 14">
    <name type="scientific">Friedmanniomyces simplex</name>
    <dbReference type="NCBI Taxonomy" id="329884"/>
    <lineage>
        <taxon>Eukaryota</taxon>
        <taxon>Fungi</taxon>
        <taxon>Dikarya</taxon>
        <taxon>Ascomycota</taxon>
        <taxon>Pezizomycotina</taxon>
        <taxon>Dothideomycetes</taxon>
        <taxon>Dothideomycetidae</taxon>
        <taxon>Mycosphaerellales</taxon>
        <taxon>Teratosphaeriaceae</taxon>
        <taxon>Friedmanniomyces</taxon>
    </lineage>
</organism>
<evidence type="ECO:0000256" key="4">
    <source>
        <dbReference type="ARBA" id="ARBA00022989"/>
    </source>
</evidence>
<feature type="region of interest" description="Disordered" evidence="11">
    <location>
        <begin position="452"/>
        <end position="611"/>
    </location>
</feature>
<dbReference type="EC" id="2.3.1.225" evidence="10"/>
<keyword evidence="3 10" id="KW-0812">Transmembrane</keyword>